<dbReference type="AlphaFoldDB" id="A0A124P9H5"/>
<dbReference type="PANTHER" id="PTHR14237:SF19">
    <property type="entry name" value="MITOCHONDRIAL AMIDOXIME REDUCING COMPONENT 1"/>
    <property type="match status" value="1"/>
</dbReference>
<dbReference type="Pfam" id="PF03476">
    <property type="entry name" value="MOSC_N"/>
    <property type="match status" value="1"/>
</dbReference>
<keyword evidence="3" id="KW-1185">Reference proteome</keyword>
<dbReference type="InterPro" id="IPR005302">
    <property type="entry name" value="MoCF_Sase_C"/>
</dbReference>
<dbReference type="PANTHER" id="PTHR14237">
    <property type="entry name" value="MOLYBDOPTERIN COFACTOR SULFURASE MOSC"/>
    <property type="match status" value="1"/>
</dbReference>
<dbReference type="OrthoDB" id="581532at2"/>
<dbReference type="GO" id="GO:0030170">
    <property type="term" value="F:pyridoxal phosphate binding"/>
    <property type="evidence" value="ECO:0007669"/>
    <property type="project" value="InterPro"/>
</dbReference>
<dbReference type="Proteomes" id="UP000062788">
    <property type="component" value="Unassembled WGS sequence"/>
</dbReference>
<comment type="caution">
    <text evidence="2">The sequence shown here is derived from an EMBL/GenBank/DDBJ whole genome shotgun (WGS) entry which is preliminary data.</text>
</comment>
<dbReference type="PROSITE" id="PS51340">
    <property type="entry name" value="MOSC"/>
    <property type="match status" value="1"/>
</dbReference>
<proteinExistence type="predicted"/>
<organism evidence="2 3">
    <name type="scientific">Burkholderia singularis</name>
    <dbReference type="NCBI Taxonomy" id="1503053"/>
    <lineage>
        <taxon>Bacteria</taxon>
        <taxon>Pseudomonadati</taxon>
        <taxon>Pseudomonadota</taxon>
        <taxon>Betaproteobacteria</taxon>
        <taxon>Burkholderiales</taxon>
        <taxon>Burkholderiaceae</taxon>
        <taxon>Burkholderia</taxon>
        <taxon>pseudomallei group</taxon>
    </lineage>
</organism>
<dbReference type="GO" id="GO:0003824">
    <property type="term" value="F:catalytic activity"/>
    <property type="evidence" value="ECO:0007669"/>
    <property type="project" value="InterPro"/>
</dbReference>
<gene>
    <name evidence="2" type="ORF">WS67_07260</name>
</gene>
<dbReference type="RefSeq" id="WP_059514648.1">
    <property type="nucleotide sequence ID" value="NZ_LOWA01000018.1"/>
</dbReference>
<reference evidence="2 3" key="1">
    <citation type="submission" date="2015-11" db="EMBL/GenBank/DDBJ databases">
        <title>Expanding the genomic diversity of Burkholderia species for the development of highly accurate diagnostics.</title>
        <authorList>
            <person name="Sahl J."/>
            <person name="Keim P."/>
            <person name="Wagner D."/>
        </authorList>
    </citation>
    <scope>NUCLEOTIDE SEQUENCE [LARGE SCALE GENOMIC DNA]</scope>
    <source>
        <strain evidence="2 3">TSV85</strain>
    </source>
</reference>
<dbReference type="InterPro" id="IPR005303">
    <property type="entry name" value="MOCOS_middle"/>
</dbReference>
<dbReference type="SUPFAM" id="SSF50800">
    <property type="entry name" value="PK beta-barrel domain-like"/>
    <property type="match status" value="1"/>
</dbReference>
<evidence type="ECO:0000313" key="3">
    <source>
        <dbReference type="Proteomes" id="UP000062788"/>
    </source>
</evidence>
<dbReference type="GO" id="GO:0030151">
    <property type="term" value="F:molybdenum ion binding"/>
    <property type="evidence" value="ECO:0007669"/>
    <property type="project" value="InterPro"/>
</dbReference>
<dbReference type="Pfam" id="PF03473">
    <property type="entry name" value="MOSC"/>
    <property type="match status" value="1"/>
</dbReference>
<dbReference type="InterPro" id="IPR011037">
    <property type="entry name" value="Pyrv_Knase-like_insert_dom_sf"/>
</dbReference>
<sequence>MPVISDLLVYPIKSCRGIAVTHARLLDTGLEYDRNWMVTDPTGAMLTQRTHPKLALVHTAIEEHDLVLCAPGMPELRTPLAVAVLQPHATAIAATVWRDTVHALDTGEHTASWFTEFLQTPARLVRFAPGTRRVVDSKWTGQRVAHTHFADGFPLLVLGQASLDELNKRLRDKGAPEVPMDRFRPNLVLTGLDAHEEDYVDSLDVETEGARVRINLVKLCTRCPVPTIDQRTGMPAPEWPHEPLDTMSAYRSNARLNGALTFGKNGIVVNGAGASLALGQAVEAEIGFGD</sequence>
<evidence type="ECO:0000313" key="2">
    <source>
        <dbReference type="EMBL" id="KVE28534.1"/>
    </source>
</evidence>
<feature type="domain" description="MOSC" evidence="1">
    <location>
        <begin position="122"/>
        <end position="285"/>
    </location>
</feature>
<dbReference type="EMBL" id="LOWA01000018">
    <property type="protein sequence ID" value="KVE28534.1"/>
    <property type="molecule type" value="Genomic_DNA"/>
</dbReference>
<dbReference type="SUPFAM" id="SSF141673">
    <property type="entry name" value="MOSC N-terminal domain-like"/>
    <property type="match status" value="1"/>
</dbReference>
<evidence type="ECO:0000259" key="1">
    <source>
        <dbReference type="PROSITE" id="PS51340"/>
    </source>
</evidence>
<accession>A0A124P9H5</accession>
<name>A0A124P9H5_9BURK</name>
<protein>
    <submittedName>
        <fullName evidence="2">Fe-S protein</fullName>
    </submittedName>
</protein>